<keyword evidence="1" id="KW-0010">Activator</keyword>
<dbReference type="GO" id="GO:0006357">
    <property type="term" value="P:regulation of transcription by RNA polymerase II"/>
    <property type="evidence" value="ECO:0007669"/>
    <property type="project" value="InterPro"/>
</dbReference>
<dbReference type="Proteomes" id="UP001151518">
    <property type="component" value="Unassembled WGS sequence"/>
</dbReference>
<evidence type="ECO:0000313" key="3">
    <source>
        <dbReference type="EMBL" id="KAJ2680412.1"/>
    </source>
</evidence>
<evidence type="ECO:0000256" key="1">
    <source>
        <dbReference type="RuleBase" id="RU364144"/>
    </source>
</evidence>
<dbReference type="GO" id="GO:0016592">
    <property type="term" value="C:mediator complex"/>
    <property type="evidence" value="ECO:0007669"/>
    <property type="project" value="InterPro"/>
</dbReference>
<sequence>MGDTSIIELETLRRQLQQLHESFSAVIEETRPTPDNPAIIPWPDLLNKFNVLAAKYTVLSQALSKKHAGMLKEMAVAPRTRPSNINEQNILSVLLRTKLAPEIEAEEDAIWAQVDTEMRHDKNLDWFARAEKQESLAITAVNSFMELREKHTESVKVALSNMLAETDNGTKNTKEKDQKQTEQPLSEGGGDVQMEEDMPKSLEHKQVALEDILAFMSSVDIKSKASK</sequence>
<keyword evidence="1" id="KW-0804">Transcription</keyword>
<gene>
    <name evidence="1" type="primary">MED8</name>
    <name evidence="3" type="ORF">GGI25_000704</name>
</gene>
<dbReference type="InterPro" id="IPR019364">
    <property type="entry name" value="Mediatior_Med8_fun/met"/>
</dbReference>
<dbReference type="EMBL" id="JANBTW010000005">
    <property type="protein sequence ID" value="KAJ2680412.1"/>
    <property type="molecule type" value="Genomic_DNA"/>
</dbReference>
<comment type="subcellular location">
    <subcellularLocation>
        <location evidence="1">Nucleus</location>
    </subcellularLocation>
</comment>
<comment type="subunit">
    <text evidence="1">Component of the Mediator complex.</text>
</comment>
<feature type="region of interest" description="Disordered" evidence="2">
    <location>
        <begin position="162"/>
        <end position="200"/>
    </location>
</feature>
<accession>A0A9W8G7L0</accession>
<protein>
    <recommendedName>
        <fullName evidence="1">Mediator of RNA polymerase II transcription subunit 8</fullName>
    </recommendedName>
    <alternativeName>
        <fullName evidence="1">Mediator complex subunit 8</fullName>
    </alternativeName>
</protein>
<dbReference type="AlphaFoldDB" id="A0A9W8G7L0"/>
<keyword evidence="1" id="KW-0805">Transcription regulation</keyword>
<keyword evidence="1" id="KW-0539">Nucleus</keyword>
<dbReference type="GO" id="GO:0003712">
    <property type="term" value="F:transcription coregulator activity"/>
    <property type="evidence" value="ECO:0007669"/>
    <property type="project" value="InterPro"/>
</dbReference>
<comment type="function">
    <text evidence="1">Component of the Mediator complex, a coactivator involved in the regulated transcription of nearly all RNA polymerase II-dependent genes. Mediator functions as a bridge to convey information from gene-specific regulatory proteins to the basal RNA polymerase II transcription machinery. Mediator is recruited to promoters by direct interactions with regulatory proteins and serves as a scaffold for the assembly of a functional preinitiation complex with RNA polymerase II and the general transcription factors.</text>
</comment>
<comment type="similarity">
    <text evidence="1">Belongs to the Mediator complex subunit 8 family.</text>
</comment>
<organism evidence="3 4">
    <name type="scientific">Coemansia spiralis</name>
    <dbReference type="NCBI Taxonomy" id="417178"/>
    <lineage>
        <taxon>Eukaryota</taxon>
        <taxon>Fungi</taxon>
        <taxon>Fungi incertae sedis</taxon>
        <taxon>Zoopagomycota</taxon>
        <taxon>Kickxellomycotina</taxon>
        <taxon>Kickxellomycetes</taxon>
        <taxon>Kickxellales</taxon>
        <taxon>Kickxellaceae</taxon>
        <taxon>Coemansia</taxon>
    </lineage>
</organism>
<reference evidence="3" key="1">
    <citation type="submission" date="2022-07" db="EMBL/GenBank/DDBJ databases">
        <title>Phylogenomic reconstructions and comparative analyses of Kickxellomycotina fungi.</title>
        <authorList>
            <person name="Reynolds N.K."/>
            <person name="Stajich J.E."/>
            <person name="Barry K."/>
            <person name="Grigoriev I.V."/>
            <person name="Crous P."/>
            <person name="Smith M.E."/>
        </authorList>
    </citation>
    <scope>NUCLEOTIDE SEQUENCE</scope>
    <source>
        <strain evidence="3">NRRL 3115</strain>
    </source>
</reference>
<dbReference type="Gene3D" id="1.20.58.1710">
    <property type="match status" value="1"/>
</dbReference>
<evidence type="ECO:0000256" key="2">
    <source>
        <dbReference type="SAM" id="MobiDB-lite"/>
    </source>
</evidence>
<dbReference type="Pfam" id="PF10232">
    <property type="entry name" value="Med8"/>
    <property type="match status" value="1"/>
</dbReference>
<dbReference type="OrthoDB" id="5568181at2759"/>
<proteinExistence type="inferred from homology"/>
<name>A0A9W8G7L0_9FUNG</name>
<comment type="caution">
    <text evidence="3">The sequence shown here is derived from an EMBL/GenBank/DDBJ whole genome shotgun (WGS) entry which is preliminary data.</text>
</comment>
<evidence type="ECO:0000313" key="4">
    <source>
        <dbReference type="Proteomes" id="UP001151518"/>
    </source>
</evidence>